<dbReference type="Proteomes" id="UP000199300">
    <property type="component" value="Unassembled WGS sequence"/>
</dbReference>
<dbReference type="EMBL" id="FODJ01000001">
    <property type="protein sequence ID" value="SEN53906.1"/>
    <property type="molecule type" value="Genomic_DNA"/>
</dbReference>
<dbReference type="AlphaFoldDB" id="A0A1H8HCD5"/>
<name>A0A1H8HCD5_9BACI</name>
<keyword evidence="1" id="KW-0812">Transmembrane</keyword>
<keyword evidence="3" id="KW-1185">Reference proteome</keyword>
<evidence type="ECO:0000256" key="1">
    <source>
        <dbReference type="SAM" id="Phobius"/>
    </source>
</evidence>
<gene>
    <name evidence="2" type="ORF">SAMN04488134_101310</name>
</gene>
<proteinExistence type="predicted"/>
<keyword evidence="1" id="KW-1133">Transmembrane helix</keyword>
<protein>
    <submittedName>
        <fullName evidence="2">Uncharacterized protein</fullName>
    </submittedName>
</protein>
<feature type="transmembrane region" description="Helical" evidence="1">
    <location>
        <begin position="39"/>
        <end position="60"/>
    </location>
</feature>
<feature type="transmembrane region" description="Helical" evidence="1">
    <location>
        <begin position="6"/>
        <end position="27"/>
    </location>
</feature>
<organism evidence="2 3">
    <name type="scientific">Amphibacillus marinus</name>
    <dbReference type="NCBI Taxonomy" id="872970"/>
    <lineage>
        <taxon>Bacteria</taxon>
        <taxon>Bacillati</taxon>
        <taxon>Bacillota</taxon>
        <taxon>Bacilli</taxon>
        <taxon>Bacillales</taxon>
        <taxon>Bacillaceae</taxon>
        <taxon>Amphibacillus</taxon>
    </lineage>
</organism>
<keyword evidence="1" id="KW-0472">Membrane</keyword>
<evidence type="ECO:0000313" key="3">
    <source>
        <dbReference type="Proteomes" id="UP000199300"/>
    </source>
</evidence>
<accession>A0A1H8HCD5</accession>
<reference evidence="2 3" key="1">
    <citation type="submission" date="2016-10" db="EMBL/GenBank/DDBJ databases">
        <authorList>
            <person name="de Groot N.N."/>
        </authorList>
    </citation>
    <scope>NUCLEOTIDE SEQUENCE [LARGE SCALE GENOMIC DNA]</scope>
    <source>
        <strain evidence="2 3">CGMCC 1.10434</strain>
    </source>
</reference>
<dbReference type="STRING" id="872970.SAMN04488134_101310"/>
<evidence type="ECO:0000313" key="2">
    <source>
        <dbReference type="EMBL" id="SEN53906.1"/>
    </source>
</evidence>
<sequence length="62" mass="6800">MECCGPFIIMRITIIVLGIVFITILRLMSKGVLRELIEILAIIVIVAGALLSLQIGANIWGY</sequence>